<protein>
    <submittedName>
        <fullName evidence="1">Uncharacterized protein</fullName>
    </submittedName>
</protein>
<dbReference type="OrthoDB" id="880314at2"/>
<proteinExistence type="predicted"/>
<accession>A0A2T2YEJ4</accession>
<name>A0A2T2YEJ4_9BACT</name>
<gene>
    <name evidence="1" type="ORF">AHMF7605_10555</name>
</gene>
<dbReference type="EMBL" id="PYFT01000001">
    <property type="protein sequence ID" value="PSR53927.1"/>
    <property type="molecule type" value="Genomic_DNA"/>
</dbReference>
<dbReference type="Proteomes" id="UP000240357">
    <property type="component" value="Unassembled WGS sequence"/>
</dbReference>
<dbReference type="RefSeq" id="WP_106929059.1">
    <property type="nucleotide sequence ID" value="NZ_PYFT01000001.1"/>
</dbReference>
<sequence>MRLKEYTALFRELARRHVAIQHSPTECRFLRVTLSTDPIARRLDLEELYNSLRTKLKAGYFLVLQTYETDYEDNVSDNLKKEFHGAIMVMGKVKTGDFDQLEEVLDRTEEIGEELMGTVLHTFRTDFTPPVKFMTAKDITAEKIGPVGDNHYGTRFNFSFQETANAALKHKPDKYLN</sequence>
<comment type="caution">
    <text evidence="1">The sequence shown here is derived from an EMBL/GenBank/DDBJ whole genome shotgun (WGS) entry which is preliminary data.</text>
</comment>
<evidence type="ECO:0000313" key="1">
    <source>
        <dbReference type="EMBL" id="PSR53927.1"/>
    </source>
</evidence>
<dbReference type="AlphaFoldDB" id="A0A2T2YEJ4"/>
<keyword evidence="2" id="KW-1185">Reference proteome</keyword>
<evidence type="ECO:0000313" key="2">
    <source>
        <dbReference type="Proteomes" id="UP000240357"/>
    </source>
</evidence>
<reference evidence="1 2" key="1">
    <citation type="submission" date="2018-03" db="EMBL/GenBank/DDBJ databases">
        <title>Adhaeribacter sp. HMF7605 Genome sequencing and assembly.</title>
        <authorList>
            <person name="Kang H."/>
            <person name="Kang J."/>
            <person name="Cha I."/>
            <person name="Kim H."/>
            <person name="Joh K."/>
        </authorList>
    </citation>
    <scope>NUCLEOTIDE SEQUENCE [LARGE SCALE GENOMIC DNA]</scope>
    <source>
        <strain evidence="1 2">HMF7605</strain>
    </source>
</reference>
<organism evidence="1 2">
    <name type="scientific">Adhaeribacter arboris</name>
    <dbReference type="NCBI Taxonomy" id="2072846"/>
    <lineage>
        <taxon>Bacteria</taxon>
        <taxon>Pseudomonadati</taxon>
        <taxon>Bacteroidota</taxon>
        <taxon>Cytophagia</taxon>
        <taxon>Cytophagales</taxon>
        <taxon>Hymenobacteraceae</taxon>
        <taxon>Adhaeribacter</taxon>
    </lineage>
</organism>